<dbReference type="EMBL" id="CABIJS010000444">
    <property type="protein sequence ID" value="VUZ51887.1"/>
    <property type="molecule type" value="Genomic_DNA"/>
</dbReference>
<feature type="compositionally biased region" description="Polar residues" evidence="1">
    <location>
        <begin position="142"/>
        <end position="161"/>
    </location>
</feature>
<gene>
    <name evidence="2" type="ORF">WMSIL1_LOCUS10477</name>
</gene>
<feature type="region of interest" description="Disordered" evidence="1">
    <location>
        <begin position="846"/>
        <end position="869"/>
    </location>
</feature>
<feature type="compositionally biased region" description="Low complexity" evidence="1">
    <location>
        <begin position="118"/>
        <end position="137"/>
    </location>
</feature>
<protein>
    <submittedName>
        <fullName evidence="2">Uncharacterized protein</fullName>
    </submittedName>
</protein>
<feature type="region of interest" description="Disordered" evidence="1">
    <location>
        <begin position="547"/>
        <end position="575"/>
    </location>
</feature>
<feature type="compositionally biased region" description="Low complexity" evidence="1">
    <location>
        <begin position="846"/>
        <end position="864"/>
    </location>
</feature>
<proteinExistence type="predicted"/>
<feature type="region of interest" description="Disordered" evidence="1">
    <location>
        <begin position="1"/>
        <end position="166"/>
    </location>
</feature>
<sequence length="1077" mass="115694">MEITSSSGSGKTAAGQLLRESSAAASAPTTVATATTTTRPASALAASSNSFTAHPQPPKRPSLVQELSVPPSEPDSLPLPPPPPPTLLSSPSSSSSNVDFQTFFGPRSRPSGTSSTHSAQASAIYSSSVSSHWMSNSRQKHNSTSCQPKVHQQSQPSTSPGAQDVHSSAGVLEALLMGNYDPSKSRLRRGSNSTTSIRQRNISEATAVSNKNGPDTRQLMSNSGPSSASCPPTKSGDSNFAFENEDWNNGEGYNSSNEVKNTIENASAQSTLSPNPSNPCSSLAHLLRHGCPPSSSCGTFSAAIPANLTTQTPSTTGAPELALTSPGLSTACATRANRLAASAGAPKPLDTPLTVIVPFDSKCGGSDGPQVCSYEQINQSTPKGDGPSPPKQPRMESSDGMSLASLPRKPEPRRSTEEEDMTLANSSLCRLLQGADPWESLTAEVDAAAQAAQAAPPPPPPSFFELSSDALMVGGNERRARYDSCPSVPAQQQHIGLAGTSSSTKLHPSQTTAPEILNGPRGSSSSAPPSAVNAMDLNRSMSPATLEKNRRAAAAAAAQIAEEAENQRRQRPSSHHYYERQRLIFHQNVGQVTTYGQGGHSMLEGPPSQQQPGSMPPPQHPQSQPNSNYGPLSNNNGMVYNEYDAPQLMSNQRLPLEDFSRQLKEVAPNVRVAPTGYHQNMYSPEQQMIPSMSQNYEYSGGHLAPVNYDYQDRSMVHNQPLLGSSNLPPPPLPQQGHHYGPPPSQPMYGSSPGYATTTSATHLPPIQPKIPQQYHSQQPQQLSAYYQQQQPTRHLHQSQQQQMMYQQSPQRIPPQIQIPLSRPQPMPQSASNYSAGYYDRHQYAAYQQQSQHQHQMMSHPQSSHTSAPLSPLSVALQQNQPLPANSQVKANLREKVTSRCLAQGMEVPFTSSGGRSQISPTIGQRRPRPPELMNNSAMVGGGGSGGGNGFYYAQPPPPPQYQQAVQCPPNIPSNSEFGSPLENLMQYANSDQHLLTTQQQQQSQSQPPVEFQKQQIPYQQTPSTEYMSADRMTTPNAILNDDILDNTIAENNADRANEDIQLTDDLVNDVLELEALL</sequence>
<feature type="compositionally biased region" description="Low complexity" evidence="1">
    <location>
        <begin position="21"/>
        <end position="48"/>
    </location>
</feature>
<keyword evidence="3" id="KW-1185">Reference proteome</keyword>
<feature type="region of interest" description="Disordered" evidence="1">
    <location>
        <begin position="718"/>
        <end position="810"/>
    </location>
</feature>
<feature type="compositionally biased region" description="Low complexity" evidence="1">
    <location>
        <begin position="552"/>
        <end position="561"/>
    </location>
</feature>
<feature type="compositionally biased region" description="Low complexity" evidence="1">
    <location>
        <begin position="1"/>
        <end position="10"/>
    </location>
</feature>
<feature type="region of interest" description="Disordered" evidence="1">
    <location>
        <begin position="593"/>
        <end position="639"/>
    </location>
</feature>
<feature type="compositionally biased region" description="Polar residues" evidence="1">
    <location>
        <begin position="626"/>
        <end position="638"/>
    </location>
</feature>
<evidence type="ECO:0000313" key="3">
    <source>
        <dbReference type="Proteomes" id="UP000321570"/>
    </source>
</evidence>
<feature type="compositionally biased region" description="Pro residues" evidence="1">
    <location>
        <begin position="71"/>
        <end position="86"/>
    </location>
</feature>
<evidence type="ECO:0000256" key="1">
    <source>
        <dbReference type="SAM" id="MobiDB-lite"/>
    </source>
</evidence>
<feature type="region of interest" description="Disordered" evidence="1">
    <location>
        <begin position="368"/>
        <end position="422"/>
    </location>
</feature>
<feature type="compositionally biased region" description="Low complexity" evidence="1">
    <location>
        <begin position="772"/>
        <end position="810"/>
    </location>
</feature>
<feature type="region of interest" description="Disordered" evidence="1">
    <location>
        <begin position="500"/>
        <end position="535"/>
    </location>
</feature>
<feature type="region of interest" description="Disordered" evidence="1">
    <location>
        <begin position="907"/>
        <end position="931"/>
    </location>
</feature>
<feature type="compositionally biased region" description="Polar residues" evidence="1">
    <location>
        <begin position="190"/>
        <end position="238"/>
    </location>
</feature>
<feature type="compositionally biased region" description="Polar residues" evidence="1">
    <location>
        <begin position="500"/>
        <end position="513"/>
    </location>
</feature>
<feature type="compositionally biased region" description="Low complexity" evidence="1">
    <location>
        <begin position="87"/>
        <end position="96"/>
    </location>
</feature>
<organism evidence="2 3">
    <name type="scientific">Hymenolepis diminuta</name>
    <name type="common">Rat tapeworm</name>
    <dbReference type="NCBI Taxonomy" id="6216"/>
    <lineage>
        <taxon>Eukaryota</taxon>
        <taxon>Metazoa</taxon>
        <taxon>Spiralia</taxon>
        <taxon>Lophotrochozoa</taxon>
        <taxon>Platyhelminthes</taxon>
        <taxon>Cestoda</taxon>
        <taxon>Eucestoda</taxon>
        <taxon>Cyclophyllidea</taxon>
        <taxon>Hymenolepididae</taxon>
        <taxon>Hymenolepis</taxon>
    </lineage>
</organism>
<feature type="region of interest" description="Disordered" evidence="1">
    <location>
        <begin position="180"/>
        <end position="257"/>
    </location>
</feature>
<reference evidence="2 3" key="1">
    <citation type="submission" date="2019-07" db="EMBL/GenBank/DDBJ databases">
        <authorList>
            <person name="Jastrzebski P J."/>
            <person name="Paukszto L."/>
            <person name="Jastrzebski P J."/>
        </authorList>
    </citation>
    <scope>NUCLEOTIDE SEQUENCE [LARGE SCALE GENOMIC DNA]</scope>
    <source>
        <strain evidence="2 3">WMS-il1</strain>
    </source>
</reference>
<name>A0A564YX68_HYMDI</name>
<dbReference type="AlphaFoldDB" id="A0A564YX68"/>
<feature type="compositionally biased region" description="Polar residues" evidence="1">
    <location>
        <begin position="909"/>
        <end position="922"/>
    </location>
</feature>
<accession>A0A564YX68</accession>
<feature type="compositionally biased region" description="Polar residues" evidence="1">
    <location>
        <begin position="373"/>
        <end position="382"/>
    </location>
</feature>
<evidence type="ECO:0000313" key="2">
    <source>
        <dbReference type="EMBL" id="VUZ51887.1"/>
    </source>
</evidence>
<dbReference type="Proteomes" id="UP000321570">
    <property type="component" value="Unassembled WGS sequence"/>
</dbReference>